<evidence type="ECO:0000256" key="1">
    <source>
        <dbReference type="SAM" id="MobiDB-lite"/>
    </source>
</evidence>
<feature type="region of interest" description="Disordered" evidence="1">
    <location>
        <begin position="118"/>
        <end position="235"/>
    </location>
</feature>
<dbReference type="EMBL" id="GEDC01017547">
    <property type="protein sequence ID" value="JAS19751.1"/>
    <property type="molecule type" value="Transcribed_RNA"/>
</dbReference>
<sequence length="235" mass="26685">MSNRRISINDYPEHLNPFNEFYNEGLATGHNVKYHTWSSSKRHKIKQAFLEKSWSAMSPIKLGRKLSFIKAVTVDKLSPKKNKHKLRPVQSANALPLPVKDEAEPYLIISPKQKEKMRQLALKSSSTQSSDSESKSITRVQTMTSSLPTRRKLSFQEQKTPFDDDDSLRVNETTLEKKHCKTRKKRMAPSPPLEKSCLDNLDSSNSDGDVSTSPDNSISEILEKDADAVEQQVQQ</sequence>
<dbReference type="AlphaFoldDB" id="A0A1B6D227"/>
<feature type="compositionally biased region" description="Polar residues" evidence="1">
    <location>
        <begin position="208"/>
        <end position="219"/>
    </location>
</feature>
<feature type="compositionally biased region" description="Basic residues" evidence="1">
    <location>
        <begin position="178"/>
        <end position="187"/>
    </location>
</feature>
<name>A0A1B6D227_9HEMI</name>
<feature type="compositionally biased region" description="Low complexity" evidence="1">
    <location>
        <begin position="198"/>
        <end position="207"/>
    </location>
</feature>
<reference evidence="2" key="1">
    <citation type="submission" date="2015-12" db="EMBL/GenBank/DDBJ databases">
        <title>De novo transcriptome assembly of four potential Pierce s Disease insect vectors from Arizona vineyards.</title>
        <authorList>
            <person name="Tassone E.E."/>
        </authorList>
    </citation>
    <scope>NUCLEOTIDE SEQUENCE</scope>
</reference>
<accession>A0A1B6D227</accession>
<gene>
    <name evidence="2" type="ORF">g.8100</name>
</gene>
<organism evidence="2">
    <name type="scientific">Clastoptera arizonana</name>
    <name type="common">Arizona spittle bug</name>
    <dbReference type="NCBI Taxonomy" id="38151"/>
    <lineage>
        <taxon>Eukaryota</taxon>
        <taxon>Metazoa</taxon>
        <taxon>Ecdysozoa</taxon>
        <taxon>Arthropoda</taxon>
        <taxon>Hexapoda</taxon>
        <taxon>Insecta</taxon>
        <taxon>Pterygota</taxon>
        <taxon>Neoptera</taxon>
        <taxon>Paraneoptera</taxon>
        <taxon>Hemiptera</taxon>
        <taxon>Auchenorrhyncha</taxon>
        <taxon>Cercopoidea</taxon>
        <taxon>Clastopteridae</taxon>
        <taxon>Clastoptera</taxon>
    </lineage>
</organism>
<feature type="compositionally biased region" description="Polar residues" evidence="1">
    <location>
        <begin position="137"/>
        <end position="148"/>
    </location>
</feature>
<proteinExistence type="predicted"/>
<evidence type="ECO:0000313" key="2">
    <source>
        <dbReference type="EMBL" id="JAS19751.1"/>
    </source>
</evidence>
<protein>
    <submittedName>
        <fullName evidence="2">Uncharacterized protein</fullName>
    </submittedName>
</protein>